<name>A0AAW1X4W7_RUBAR</name>
<dbReference type="Pfam" id="PF13952">
    <property type="entry name" value="DUF4216"/>
    <property type="match status" value="1"/>
</dbReference>
<dbReference type="PANTHER" id="PTHR48258">
    <property type="entry name" value="DUF4218 DOMAIN-CONTAINING PROTEIN-RELATED"/>
    <property type="match status" value="1"/>
</dbReference>
<gene>
    <name evidence="3" type="ORF">M0R45_019262</name>
</gene>
<feature type="domain" description="DUF4218" evidence="2">
    <location>
        <begin position="58"/>
        <end position="126"/>
    </location>
</feature>
<sequence length="360" mass="41751">MSVDKSWIQSRRDDNEAASFDQCDDMQRLVKEGYQQDPNEDAEKFYKLLEEAEEPLYPDEAKLAGPVQYRCMYPIERYLYKLNTYVGNKARPEGSIAEGYLANECVTFCSRYLREVETKFNREERNYDGGRPPLRDESHLSIFSLPGKSVGKCVLSVMTGNHHHAAAHYVLTNCDECLPFVEEHKDILRLQHDNNRVEEEHKIHFVSWFSDKIQQLYSTDKKVSAQLLSLAKGDNQIDSVAWYGTITDVVELWYTGGNKVVLFNCNWYDTATKGKCYKEDRYGIISVNTKAKLNTQEPFMLAFQATQVYYVEEIKNSMWSVVVETKPRYVFEVPTEEGELFLEEESQARHTYAHHGEEDG</sequence>
<dbReference type="Proteomes" id="UP001457282">
    <property type="component" value="Unassembled WGS sequence"/>
</dbReference>
<dbReference type="PANTHER" id="PTHR48258:SF4">
    <property type="entry name" value="DUF4216 DOMAIN-CONTAINING PROTEIN"/>
    <property type="match status" value="1"/>
</dbReference>
<dbReference type="InterPro" id="IPR025452">
    <property type="entry name" value="DUF4218"/>
</dbReference>
<evidence type="ECO:0000259" key="1">
    <source>
        <dbReference type="Pfam" id="PF13952"/>
    </source>
</evidence>
<keyword evidence="4" id="KW-1185">Reference proteome</keyword>
<organism evidence="3 4">
    <name type="scientific">Rubus argutus</name>
    <name type="common">Southern blackberry</name>
    <dbReference type="NCBI Taxonomy" id="59490"/>
    <lineage>
        <taxon>Eukaryota</taxon>
        <taxon>Viridiplantae</taxon>
        <taxon>Streptophyta</taxon>
        <taxon>Embryophyta</taxon>
        <taxon>Tracheophyta</taxon>
        <taxon>Spermatophyta</taxon>
        <taxon>Magnoliopsida</taxon>
        <taxon>eudicotyledons</taxon>
        <taxon>Gunneridae</taxon>
        <taxon>Pentapetalae</taxon>
        <taxon>rosids</taxon>
        <taxon>fabids</taxon>
        <taxon>Rosales</taxon>
        <taxon>Rosaceae</taxon>
        <taxon>Rosoideae</taxon>
        <taxon>Rosoideae incertae sedis</taxon>
        <taxon>Rubus</taxon>
    </lineage>
</organism>
<reference evidence="3 4" key="1">
    <citation type="journal article" date="2023" name="G3 (Bethesda)">
        <title>A chromosome-length genome assembly and annotation of blackberry (Rubus argutus, cv. 'Hillquist').</title>
        <authorList>
            <person name="Bruna T."/>
            <person name="Aryal R."/>
            <person name="Dudchenko O."/>
            <person name="Sargent D.J."/>
            <person name="Mead D."/>
            <person name="Buti M."/>
            <person name="Cavallini A."/>
            <person name="Hytonen T."/>
            <person name="Andres J."/>
            <person name="Pham M."/>
            <person name="Weisz D."/>
            <person name="Mascagni F."/>
            <person name="Usai G."/>
            <person name="Natali L."/>
            <person name="Bassil N."/>
            <person name="Fernandez G.E."/>
            <person name="Lomsadze A."/>
            <person name="Armour M."/>
            <person name="Olukolu B."/>
            <person name="Poorten T."/>
            <person name="Britton C."/>
            <person name="Davik J."/>
            <person name="Ashrafi H."/>
            <person name="Aiden E.L."/>
            <person name="Borodovsky M."/>
            <person name="Worthington M."/>
        </authorList>
    </citation>
    <scope>NUCLEOTIDE SEQUENCE [LARGE SCALE GENOMIC DNA]</scope>
    <source>
        <strain evidence="3">PI 553951</strain>
    </source>
</reference>
<dbReference type="InterPro" id="IPR025312">
    <property type="entry name" value="DUF4216"/>
</dbReference>
<evidence type="ECO:0000313" key="4">
    <source>
        <dbReference type="Proteomes" id="UP001457282"/>
    </source>
</evidence>
<dbReference type="AlphaFoldDB" id="A0AAW1X4W7"/>
<accession>A0AAW1X4W7</accession>
<feature type="domain" description="DUF4216" evidence="1">
    <location>
        <begin position="251"/>
        <end position="322"/>
    </location>
</feature>
<evidence type="ECO:0000259" key="2">
    <source>
        <dbReference type="Pfam" id="PF13960"/>
    </source>
</evidence>
<evidence type="ECO:0008006" key="5">
    <source>
        <dbReference type="Google" id="ProtNLM"/>
    </source>
</evidence>
<evidence type="ECO:0000313" key="3">
    <source>
        <dbReference type="EMBL" id="KAK9932011.1"/>
    </source>
</evidence>
<protein>
    <recommendedName>
        <fullName evidence="5">DUF4216 domain-containing protein</fullName>
    </recommendedName>
</protein>
<dbReference type="EMBL" id="JBEDUW010000004">
    <property type="protein sequence ID" value="KAK9932011.1"/>
    <property type="molecule type" value="Genomic_DNA"/>
</dbReference>
<comment type="caution">
    <text evidence="3">The sequence shown here is derived from an EMBL/GenBank/DDBJ whole genome shotgun (WGS) entry which is preliminary data.</text>
</comment>
<dbReference type="Pfam" id="PF13960">
    <property type="entry name" value="DUF4218"/>
    <property type="match status" value="1"/>
</dbReference>
<proteinExistence type="predicted"/>